<reference evidence="1 2" key="1">
    <citation type="journal article" date="2016" name="Nat. Commun.">
        <title>Thousands of microbial genomes shed light on interconnected biogeochemical processes in an aquifer system.</title>
        <authorList>
            <person name="Anantharaman K."/>
            <person name="Brown C.T."/>
            <person name="Hug L.A."/>
            <person name="Sharon I."/>
            <person name="Castelle C.J."/>
            <person name="Probst A.J."/>
            <person name="Thomas B.C."/>
            <person name="Singh A."/>
            <person name="Wilkins M.J."/>
            <person name="Karaoz U."/>
            <person name="Brodie E.L."/>
            <person name="Williams K.H."/>
            <person name="Hubbard S.S."/>
            <person name="Banfield J.F."/>
        </authorList>
    </citation>
    <scope>NUCLEOTIDE SEQUENCE [LARGE SCALE GENOMIC DNA]</scope>
</reference>
<gene>
    <name evidence="1" type="ORF">A2714_04570</name>
</gene>
<accession>A0A1F7Y5U4</accession>
<name>A0A1F7Y5U4_9BACT</name>
<dbReference type="AlphaFoldDB" id="A0A1F7Y5U4"/>
<dbReference type="Proteomes" id="UP000178419">
    <property type="component" value="Unassembled WGS sequence"/>
</dbReference>
<evidence type="ECO:0000313" key="2">
    <source>
        <dbReference type="Proteomes" id="UP000178419"/>
    </source>
</evidence>
<sequence>MRRRHHRKDSLSGIKDVPEKLFDFTGVKGTDLPSREEIQLLIGLEVRRKNVLLHPNGSEAFGELSETLDRLDQIRGIGLEGSNS</sequence>
<organism evidence="1 2">
    <name type="scientific">Candidatus Woesebacteria bacterium RIFCSPHIGHO2_01_FULL_38_9</name>
    <dbReference type="NCBI Taxonomy" id="1802492"/>
    <lineage>
        <taxon>Bacteria</taxon>
        <taxon>Candidatus Woeseibacteriota</taxon>
    </lineage>
</organism>
<evidence type="ECO:0000313" key="1">
    <source>
        <dbReference type="EMBL" id="OGM21905.1"/>
    </source>
</evidence>
<protein>
    <submittedName>
        <fullName evidence="1">Uncharacterized protein</fullName>
    </submittedName>
</protein>
<comment type="caution">
    <text evidence="1">The sequence shown here is derived from an EMBL/GenBank/DDBJ whole genome shotgun (WGS) entry which is preliminary data.</text>
</comment>
<proteinExistence type="predicted"/>
<dbReference type="EMBL" id="MGGE01000001">
    <property type="protein sequence ID" value="OGM21905.1"/>
    <property type="molecule type" value="Genomic_DNA"/>
</dbReference>